<dbReference type="PANTHER" id="PTHR19848:SF8">
    <property type="entry name" value="F-BOX AND WD REPEAT DOMAIN CONTAINING 7"/>
    <property type="match status" value="1"/>
</dbReference>
<feature type="compositionally biased region" description="Polar residues" evidence="4">
    <location>
        <begin position="802"/>
        <end position="817"/>
    </location>
</feature>
<feature type="compositionally biased region" description="Basic residues" evidence="4">
    <location>
        <begin position="835"/>
        <end position="858"/>
    </location>
</feature>
<dbReference type="SMART" id="SM00320">
    <property type="entry name" value="WD40"/>
    <property type="match status" value="4"/>
</dbReference>
<gene>
    <name evidence="5" type="ORF">CONPUDRAFT_165341</name>
</gene>
<dbReference type="EMBL" id="JH711578">
    <property type="protein sequence ID" value="EIW81121.1"/>
    <property type="molecule type" value="Genomic_DNA"/>
</dbReference>
<keyword evidence="6" id="KW-1185">Reference proteome</keyword>
<comment type="caution">
    <text evidence="5">The sequence shown here is derived from an EMBL/GenBank/DDBJ whole genome shotgun (WGS) entry which is preliminary data.</text>
</comment>
<dbReference type="InterPro" id="IPR019775">
    <property type="entry name" value="WD40_repeat_CS"/>
</dbReference>
<evidence type="ECO:0000256" key="1">
    <source>
        <dbReference type="ARBA" id="ARBA00022574"/>
    </source>
</evidence>
<dbReference type="PANTHER" id="PTHR19848">
    <property type="entry name" value="WD40 REPEAT PROTEIN"/>
    <property type="match status" value="1"/>
</dbReference>
<keyword evidence="1 3" id="KW-0853">WD repeat</keyword>
<dbReference type="AlphaFoldDB" id="A0A5M3MRE7"/>
<feature type="compositionally biased region" description="Basic and acidic residues" evidence="4">
    <location>
        <begin position="13"/>
        <end position="25"/>
    </location>
</feature>
<dbReference type="InterPro" id="IPR001680">
    <property type="entry name" value="WD40_rpt"/>
</dbReference>
<dbReference type="RefSeq" id="XP_007768538.1">
    <property type="nucleotide sequence ID" value="XM_007770348.1"/>
</dbReference>
<feature type="region of interest" description="Disordered" evidence="4">
    <location>
        <begin position="743"/>
        <end position="782"/>
    </location>
</feature>
<evidence type="ECO:0000313" key="6">
    <source>
        <dbReference type="Proteomes" id="UP000053558"/>
    </source>
</evidence>
<feature type="compositionally biased region" description="Basic residues" evidence="4">
    <location>
        <begin position="1"/>
        <end position="12"/>
    </location>
</feature>
<dbReference type="PROSITE" id="PS50082">
    <property type="entry name" value="WD_REPEATS_2"/>
    <property type="match status" value="2"/>
</dbReference>
<feature type="compositionally biased region" description="Polar residues" evidence="4">
    <location>
        <begin position="759"/>
        <end position="772"/>
    </location>
</feature>
<evidence type="ECO:0000313" key="5">
    <source>
        <dbReference type="EMBL" id="EIW81121.1"/>
    </source>
</evidence>
<dbReference type="InterPro" id="IPR015943">
    <property type="entry name" value="WD40/YVTN_repeat-like_dom_sf"/>
</dbReference>
<dbReference type="Gene3D" id="2.130.10.10">
    <property type="entry name" value="YVTN repeat-like/Quinoprotein amine dehydrogenase"/>
    <property type="match status" value="4"/>
</dbReference>
<name>A0A5M3MRE7_CONPW</name>
<organism evidence="5 6">
    <name type="scientific">Coniophora puteana (strain RWD-64-598)</name>
    <name type="common">Brown rot fungus</name>
    <dbReference type="NCBI Taxonomy" id="741705"/>
    <lineage>
        <taxon>Eukaryota</taxon>
        <taxon>Fungi</taxon>
        <taxon>Dikarya</taxon>
        <taxon>Basidiomycota</taxon>
        <taxon>Agaricomycotina</taxon>
        <taxon>Agaricomycetes</taxon>
        <taxon>Agaricomycetidae</taxon>
        <taxon>Boletales</taxon>
        <taxon>Coniophorineae</taxon>
        <taxon>Coniophoraceae</taxon>
        <taxon>Coniophora</taxon>
    </lineage>
</organism>
<evidence type="ECO:0000256" key="2">
    <source>
        <dbReference type="ARBA" id="ARBA00022737"/>
    </source>
</evidence>
<feature type="repeat" description="WD" evidence="3">
    <location>
        <begin position="297"/>
        <end position="338"/>
    </location>
</feature>
<keyword evidence="2" id="KW-0677">Repeat</keyword>
<feature type="region of interest" description="Disordered" evidence="4">
    <location>
        <begin position="794"/>
        <end position="858"/>
    </location>
</feature>
<feature type="repeat" description="WD" evidence="3">
    <location>
        <begin position="390"/>
        <end position="432"/>
    </location>
</feature>
<sequence>MRQRSIKAKSRANTHDPPRVFSDPRLRHKRSSQTSSTRQVSTQLFPSLSVSRLTGYSASYAKFKYSPDGNLIAGISASRRRIELWDALTGHLLGTCSLPLDRSRLELQSLSFSSDHRRIEAVLANRLLSGSLSYYFLSVNMENGYSVVQNVSHASLAKPARTDGMFDTVVFSPDGKFIAGAVGEPKETQVRSATTGEVLMRLPGPGCCIVVCFSPDSRKLFLAVRIRSSSFFAIVNVENTGSILLKPLLDSPLHSTRSTFRVSPDGKKGAGIIYNEFGDLGLQIWDLETGEKTRGPLLGHIDNVTCCCFSPDSKRVADGSKDGTVIVWDIDTGEIVLGPVQHPHVREVAFSPDGKRVASLGLDFREWDVLTGELTLPHVPTDTAGDPEPFLHGRGRVTSIHWFSNGQQFITSSDQDDYVRFWDAETGNEVSSIHFPGGALTQLSPDETVLTIGSTRFMGSVGQWDVRSGRKLGPALIERRGAARKLEFSADWSLLVALLVSHGRRGSYLHFVDLKNGGQSEDYGLKDALISDVSLSPGGDVFAYFDVIHVCVTQTKEITQKISLRLQADCIPAHLLFSPDGQYLCCDLRPREPVGLDEAVTNPPEFGHGTTVLLDFASGEKLWQAPALGAGILPSHPKSLFSPDGLVILRASPNGQVELLHTTTGDRLWKLQRAEPRLMDPTALAFLSDQTRFVVGTKFGELTVHDVLDKFKQLNILPEPIKYLSRTEGYSNEEEHEVRQFIGPSMDNAPDPDSDVPQRDSTQARETPTRTMPEQPCDGESFLNMPATLSEAARRHYEDLMQPQQEQASQPTLSIQDMQAAGADNVVPADGPFWRQRRASGRPRTARQHRVRGRPARR</sequence>
<dbReference type="Proteomes" id="UP000053558">
    <property type="component" value="Unassembled WGS sequence"/>
</dbReference>
<dbReference type="SUPFAM" id="SSF50998">
    <property type="entry name" value="Quinoprotein alcohol dehydrogenase-like"/>
    <property type="match status" value="2"/>
</dbReference>
<proteinExistence type="predicted"/>
<dbReference type="KEGG" id="cput:CONPUDRAFT_165341"/>
<dbReference type="GeneID" id="19205291"/>
<feature type="region of interest" description="Disordered" evidence="4">
    <location>
        <begin position="1"/>
        <end position="40"/>
    </location>
</feature>
<protein>
    <submittedName>
        <fullName evidence="5">YVTN repeat-like/Quino protein amine dehydrogenase</fullName>
    </submittedName>
</protein>
<dbReference type="PROSITE" id="PS00678">
    <property type="entry name" value="WD_REPEATS_1"/>
    <property type="match status" value="1"/>
</dbReference>
<dbReference type="PROSITE" id="PS50294">
    <property type="entry name" value="WD_REPEATS_REGION"/>
    <property type="match status" value="1"/>
</dbReference>
<evidence type="ECO:0000256" key="3">
    <source>
        <dbReference type="PROSITE-ProRule" id="PRU00221"/>
    </source>
</evidence>
<evidence type="ECO:0000256" key="4">
    <source>
        <dbReference type="SAM" id="MobiDB-lite"/>
    </source>
</evidence>
<dbReference type="InterPro" id="IPR011047">
    <property type="entry name" value="Quinoprotein_ADH-like_sf"/>
</dbReference>
<accession>A0A5M3MRE7</accession>
<dbReference type="Pfam" id="PF00400">
    <property type="entry name" value="WD40"/>
    <property type="match status" value="2"/>
</dbReference>
<reference evidence="6" key="1">
    <citation type="journal article" date="2012" name="Science">
        <title>The Paleozoic origin of enzymatic lignin decomposition reconstructed from 31 fungal genomes.</title>
        <authorList>
            <person name="Floudas D."/>
            <person name="Binder M."/>
            <person name="Riley R."/>
            <person name="Barry K."/>
            <person name="Blanchette R.A."/>
            <person name="Henrissat B."/>
            <person name="Martinez A.T."/>
            <person name="Otillar R."/>
            <person name="Spatafora J.W."/>
            <person name="Yadav J.S."/>
            <person name="Aerts A."/>
            <person name="Benoit I."/>
            <person name="Boyd A."/>
            <person name="Carlson A."/>
            <person name="Copeland A."/>
            <person name="Coutinho P.M."/>
            <person name="de Vries R.P."/>
            <person name="Ferreira P."/>
            <person name="Findley K."/>
            <person name="Foster B."/>
            <person name="Gaskell J."/>
            <person name="Glotzer D."/>
            <person name="Gorecki P."/>
            <person name="Heitman J."/>
            <person name="Hesse C."/>
            <person name="Hori C."/>
            <person name="Igarashi K."/>
            <person name="Jurgens J.A."/>
            <person name="Kallen N."/>
            <person name="Kersten P."/>
            <person name="Kohler A."/>
            <person name="Kuees U."/>
            <person name="Kumar T.K.A."/>
            <person name="Kuo A."/>
            <person name="LaButti K."/>
            <person name="Larrondo L.F."/>
            <person name="Lindquist E."/>
            <person name="Ling A."/>
            <person name="Lombard V."/>
            <person name="Lucas S."/>
            <person name="Lundell T."/>
            <person name="Martin R."/>
            <person name="McLaughlin D.J."/>
            <person name="Morgenstern I."/>
            <person name="Morin E."/>
            <person name="Murat C."/>
            <person name="Nagy L.G."/>
            <person name="Nolan M."/>
            <person name="Ohm R.A."/>
            <person name="Patyshakuliyeva A."/>
            <person name="Rokas A."/>
            <person name="Ruiz-Duenas F.J."/>
            <person name="Sabat G."/>
            <person name="Salamov A."/>
            <person name="Samejima M."/>
            <person name="Schmutz J."/>
            <person name="Slot J.C."/>
            <person name="St John F."/>
            <person name="Stenlid J."/>
            <person name="Sun H."/>
            <person name="Sun S."/>
            <person name="Syed K."/>
            <person name="Tsang A."/>
            <person name="Wiebenga A."/>
            <person name="Young D."/>
            <person name="Pisabarro A."/>
            <person name="Eastwood D.C."/>
            <person name="Martin F."/>
            <person name="Cullen D."/>
            <person name="Grigoriev I.V."/>
            <person name="Hibbett D.S."/>
        </authorList>
    </citation>
    <scope>NUCLEOTIDE SEQUENCE [LARGE SCALE GENOMIC DNA]</scope>
    <source>
        <strain evidence="6">RWD-64-598 SS2</strain>
    </source>
</reference>